<dbReference type="PANTHER" id="PTHR43531:SF11">
    <property type="entry name" value="METHYL-ACCEPTING CHEMOTAXIS PROTEIN 3"/>
    <property type="match status" value="1"/>
</dbReference>
<evidence type="ECO:0000256" key="2">
    <source>
        <dbReference type="ARBA" id="ARBA00022475"/>
    </source>
</evidence>
<dbReference type="Proteomes" id="UP000593915">
    <property type="component" value="Chromosome"/>
</dbReference>
<dbReference type="SMART" id="SM00283">
    <property type="entry name" value="MA"/>
    <property type="match status" value="1"/>
</dbReference>
<reference evidence="12 13" key="1">
    <citation type="submission" date="2020-09" db="EMBL/GenBank/DDBJ databases">
        <title>Characterization of Treponema spp. from bovine digital dermatitis in Korea.</title>
        <authorList>
            <person name="Espiritu H.M."/>
            <person name="Cho Y.I."/>
            <person name="Mamuad L."/>
        </authorList>
    </citation>
    <scope>NUCLEOTIDE SEQUENCE [LARGE SCALE GENOMIC DNA]</scope>
    <source>
        <strain evidence="12 13">KS1</strain>
    </source>
</reference>
<dbReference type="Pfam" id="PF00672">
    <property type="entry name" value="HAMP"/>
    <property type="match status" value="1"/>
</dbReference>
<evidence type="ECO:0000313" key="12">
    <source>
        <dbReference type="EMBL" id="QOW60128.1"/>
    </source>
</evidence>
<dbReference type="RefSeq" id="WP_194075719.1">
    <property type="nucleotide sequence ID" value="NZ_CP061839.1"/>
</dbReference>
<dbReference type="Pfam" id="PF02743">
    <property type="entry name" value="dCache_1"/>
    <property type="match status" value="1"/>
</dbReference>
<dbReference type="EMBL" id="CP061839">
    <property type="protein sequence ID" value="QOW60128.1"/>
    <property type="molecule type" value="Genomic_DNA"/>
</dbReference>
<dbReference type="InterPro" id="IPR003660">
    <property type="entry name" value="HAMP_dom"/>
</dbReference>
<feature type="transmembrane region" description="Helical" evidence="9">
    <location>
        <begin position="21"/>
        <end position="49"/>
    </location>
</feature>
<dbReference type="InterPro" id="IPR029151">
    <property type="entry name" value="Sensor-like_sf"/>
</dbReference>
<dbReference type="GO" id="GO:0005886">
    <property type="term" value="C:plasma membrane"/>
    <property type="evidence" value="ECO:0007669"/>
    <property type="project" value="UniProtKB-SubCell"/>
</dbReference>
<dbReference type="CDD" id="cd06225">
    <property type="entry name" value="HAMP"/>
    <property type="match status" value="1"/>
</dbReference>
<evidence type="ECO:0000256" key="1">
    <source>
        <dbReference type="ARBA" id="ARBA00004651"/>
    </source>
</evidence>
<dbReference type="InterPro" id="IPR033479">
    <property type="entry name" value="dCache_1"/>
</dbReference>
<feature type="domain" description="HAMP" evidence="11">
    <location>
        <begin position="320"/>
        <end position="374"/>
    </location>
</feature>
<dbReference type="InterPro" id="IPR051310">
    <property type="entry name" value="MCP_chemotaxis"/>
</dbReference>
<evidence type="ECO:0000259" key="11">
    <source>
        <dbReference type="PROSITE" id="PS50885"/>
    </source>
</evidence>
<evidence type="ECO:0000256" key="8">
    <source>
        <dbReference type="PROSITE-ProRule" id="PRU00284"/>
    </source>
</evidence>
<dbReference type="PROSITE" id="PS50111">
    <property type="entry name" value="CHEMOTAXIS_TRANSDUC_2"/>
    <property type="match status" value="1"/>
</dbReference>
<dbReference type="CDD" id="cd18773">
    <property type="entry name" value="PDC1_HK_sensor"/>
    <property type="match status" value="1"/>
</dbReference>
<comment type="similarity">
    <text evidence="7">Belongs to the methyl-accepting chemotaxis (MCP) protein family.</text>
</comment>
<dbReference type="Pfam" id="PF00015">
    <property type="entry name" value="MCPsignal"/>
    <property type="match status" value="1"/>
</dbReference>
<gene>
    <name evidence="12" type="ORF">IFE08_09795</name>
</gene>
<evidence type="ECO:0000256" key="6">
    <source>
        <dbReference type="ARBA" id="ARBA00023136"/>
    </source>
</evidence>
<feature type="transmembrane region" description="Helical" evidence="9">
    <location>
        <begin position="299"/>
        <end position="319"/>
    </location>
</feature>
<dbReference type="Gene3D" id="3.30.450.20">
    <property type="entry name" value="PAS domain"/>
    <property type="match status" value="1"/>
</dbReference>
<evidence type="ECO:0000259" key="10">
    <source>
        <dbReference type="PROSITE" id="PS50111"/>
    </source>
</evidence>
<evidence type="ECO:0000256" key="4">
    <source>
        <dbReference type="ARBA" id="ARBA00022692"/>
    </source>
</evidence>
<accession>A0A7S6WMZ4</accession>
<evidence type="ECO:0000256" key="7">
    <source>
        <dbReference type="ARBA" id="ARBA00029447"/>
    </source>
</evidence>
<dbReference type="GO" id="GO:0006935">
    <property type="term" value="P:chemotaxis"/>
    <property type="evidence" value="ECO:0007669"/>
    <property type="project" value="UniProtKB-KW"/>
</dbReference>
<organism evidence="12 13">
    <name type="scientific">Treponema pedis</name>
    <dbReference type="NCBI Taxonomy" id="409322"/>
    <lineage>
        <taxon>Bacteria</taxon>
        <taxon>Pseudomonadati</taxon>
        <taxon>Spirochaetota</taxon>
        <taxon>Spirochaetia</taxon>
        <taxon>Spirochaetales</taxon>
        <taxon>Treponemataceae</taxon>
        <taxon>Treponema</taxon>
    </lineage>
</organism>
<keyword evidence="3" id="KW-0145">Chemotaxis</keyword>
<dbReference type="AlphaFoldDB" id="A0A7S6WMZ4"/>
<name>A0A7S6WMZ4_9SPIR</name>
<protein>
    <submittedName>
        <fullName evidence="12">HAMP domain-containing protein</fullName>
    </submittedName>
</protein>
<dbReference type="GO" id="GO:0004888">
    <property type="term" value="F:transmembrane signaling receptor activity"/>
    <property type="evidence" value="ECO:0007669"/>
    <property type="project" value="TreeGrafter"/>
</dbReference>
<dbReference type="PANTHER" id="PTHR43531">
    <property type="entry name" value="PROTEIN ICFG"/>
    <property type="match status" value="1"/>
</dbReference>
<evidence type="ECO:0000256" key="3">
    <source>
        <dbReference type="ARBA" id="ARBA00022500"/>
    </source>
</evidence>
<dbReference type="SMART" id="SM00304">
    <property type="entry name" value="HAMP"/>
    <property type="match status" value="1"/>
</dbReference>
<dbReference type="SUPFAM" id="SSF58104">
    <property type="entry name" value="Methyl-accepting chemotaxis protein (MCP) signaling domain"/>
    <property type="match status" value="1"/>
</dbReference>
<evidence type="ECO:0000256" key="9">
    <source>
        <dbReference type="SAM" id="Phobius"/>
    </source>
</evidence>
<proteinExistence type="inferred from homology"/>
<keyword evidence="8" id="KW-0807">Transducer</keyword>
<dbReference type="Gene3D" id="6.10.340.10">
    <property type="match status" value="1"/>
</dbReference>
<dbReference type="CDD" id="cd12912">
    <property type="entry name" value="PDC2_MCP_like"/>
    <property type="match status" value="1"/>
</dbReference>
<evidence type="ECO:0000256" key="5">
    <source>
        <dbReference type="ARBA" id="ARBA00022989"/>
    </source>
</evidence>
<dbReference type="InterPro" id="IPR004089">
    <property type="entry name" value="MCPsignal_dom"/>
</dbReference>
<dbReference type="Gene3D" id="1.10.287.950">
    <property type="entry name" value="Methyl-accepting chemotaxis protein"/>
    <property type="match status" value="1"/>
</dbReference>
<sequence>MKKESLFTDKKLSLFSIKNRMIAAFAFFSVSILTILCIVSVQLASFFLMRNTEYFLKELVFSSSKILDERAKSIFGKLEAFSNIPEIQEDSVSYKEKIKLFKNEIQMQKQRGWLHFGIAGLDGLLYRTDGKRENIFSEDWFKKAVKGKYVLTEPKISAEARTYISIAAIPVRDLQGKITGVISAYLLGDSLSNLISDIIVGETGTAYLISPEGIIIGNRRPEILYKNIFTEIYAEEKNGFSDFLKKALTSEVSSVNVSKINGVQYISAVSPMRYSDWTLLITAPSGEFISENVFNLIRIFTLIALVGLILAVIIGFFIARKIVRPINLIIDALKNISQGEGDLTIKLPAGGGDETSVLSSYFNQTIFKLRNSIQKVGSGSKVMEEVGSDLESNMLSVSEFVTQITSSIENLNISFTEQEKSVSETDAAIEQIITTLRLLNESIVRQASVVEKSFSSFDKMTLSIGAVGGNVKETREAILNLSSATTDGRETLIKANEISQRIAEASDGLIETGSVIQNIASQTNLLAMNAAIEAAHAGETGKGFAVVASEIRKLAEESSAQGKKISVTLKNLIGEIETLAASASNAVEKFNFIAGYSKDVSHSIEGVVHAMEEQEQNGKAIWEMIKDVSNMTSEVKHSSGEMLLGGEKIIAETARLGNLTGVLRENMNEIASQVDLINDATKESLDIAVKNKQSIDELAAEVGKFKTE</sequence>
<keyword evidence="5 9" id="KW-1133">Transmembrane helix</keyword>
<keyword evidence="6 9" id="KW-0472">Membrane</keyword>
<dbReference type="SUPFAM" id="SSF103190">
    <property type="entry name" value="Sensory domain-like"/>
    <property type="match status" value="1"/>
</dbReference>
<keyword evidence="2" id="KW-1003">Cell membrane</keyword>
<dbReference type="PROSITE" id="PS50885">
    <property type="entry name" value="HAMP"/>
    <property type="match status" value="1"/>
</dbReference>
<dbReference type="GO" id="GO:0007165">
    <property type="term" value="P:signal transduction"/>
    <property type="evidence" value="ECO:0007669"/>
    <property type="project" value="UniProtKB-KW"/>
</dbReference>
<comment type="subcellular location">
    <subcellularLocation>
        <location evidence="1">Cell membrane</location>
        <topology evidence="1">Multi-pass membrane protein</topology>
    </subcellularLocation>
</comment>
<feature type="domain" description="Methyl-accepting transducer" evidence="10">
    <location>
        <begin position="421"/>
        <end position="643"/>
    </location>
</feature>
<keyword evidence="4 9" id="KW-0812">Transmembrane</keyword>
<evidence type="ECO:0000313" key="13">
    <source>
        <dbReference type="Proteomes" id="UP000593915"/>
    </source>
</evidence>